<feature type="compositionally biased region" description="Polar residues" evidence="1">
    <location>
        <begin position="236"/>
        <end position="249"/>
    </location>
</feature>
<dbReference type="AlphaFoldDB" id="A0A8J2PLD7"/>
<dbReference type="Proteomes" id="UP000708208">
    <property type="component" value="Unassembled WGS sequence"/>
</dbReference>
<keyword evidence="2" id="KW-1133">Transmembrane helix</keyword>
<evidence type="ECO:0000256" key="1">
    <source>
        <dbReference type="SAM" id="MobiDB-lite"/>
    </source>
</evidence>
<comment type="caution">
    <text evidence="3">The sequence shown here is derived from an EMBL/GenBank/DDBJ whole genome shotgun (WGS) entry which is preliminary data.</text>
</comment>
<accession>A0A8J2PLD7</accession>
<name>A0A8J2PLD7_9HEXA</name>
<evidence type="ECO:0000313" key="4">
    <source>
        <dbReference type="Proteomes" id="UP000708208"/>
    </source>
</evidence>
<protein>
    <submittedName>
        <fullName evidence="3">Uncharacterized protein</fullName>
    </submittedName>
</protein>
<gene>
    <name evidence="3" type="ORF">AFUS01_LOCUS28667</name>
</gene>
<keyword evidence="4" id="KW-1185">Reference proteome</keyword>
<feature type="region of interest" description="Disordered" evidence="1">
    <location>
        <begin position="236"/>
        <end position="255"/>
    </location>
</feature>
<proteinExistence type="predicted"/>
<organism evidence="3 4">
    <name type="scientific">Allacma fusca</name>
    <dbReference type="NCBI Taxonomy" id="39272"/>
    <lineage>
        <taxon>Eukaryota</taxon>
        <taxon>Metazoa</taxon>
        <taxon>Ecdysozoa</taxon>
        <taxon>Arthropoda</taxon>
        <taxon>Hexapoda</taxon>
        <taxon>Collembola</taxon>
        <taxon>Symphypleona</taxon>
        <taxon>Sminthuridae</taxon>
        <taxon>Allacma</taxon>
    </lineage>
</organism>
<keyword evidence="2" id="KW-0472">Membrane</keyword>
<feature type="transmembrane region" description="Helical" evidence="2">
    <location>
        <begin position="5"/>
        <end position="24"/>
    </location>
</feature>
<reference evidence="3" key="1">
    <citation type="submission" date="2021-06" db="EMBL/GenBank/DDBJ databases">
        <authorList>
            <person name="Hodson N. C."/>
            <person name="Mongue J. A."/>
            <person name="Jaron S. K."/>
        </authorList>
    </citation>
    <scope>NUCLEOTIDE SEQUENCE</scope>
</reference>
<keyword evidence="2" id="KW-0812">Transmembrane</keyword>
<feature type="region of interest" description="Disordered" evidence="1">
    <location>
        <begin position="290"/>
        <end position="318"/>
    </location>
</feature>
<evidence type="ECO:0000256" key="2">
    <source>
        <dbReference type="SAM" id="Phobius"/>
    </source>
</evidence>
<dbReference type="EMBL" id="CAJVCH010412566">
    <property type="protein sequence ID" value="CAG7818144.1"/>
    <property type="molecule type" value="Genomic_DNA"/>
</dbReference>
<evidence type="ECO:0000313" key="3">
    <source>
        <dbReference type="EMBL" id="CAG7818144.1"/>
    </source>
</evidence>
<sequence>MRSSFVKAILLVVIMEGLIFSILGNGKRTPTVLLIWFMTFIRQTWGNYSVIVPFVDAVPPSAINLKQGLDWNYDLRWNNRLQWDVGHTSCWDVDFADYYSSSLHHRWESCRLTSVYLNSKLAEEKQFYKTATCCYIKCALHWAGWVNDDYSFNEARGENIARDLMKPIKSTTFSRLMEEYRKCAKMYRFPFGPNCTENLEFARCHIQAFNNMCEQNLDNRAPFPRPEPAWTKIISSHENSLSKPSNQGKESVKERPSLKATNFVLGIEKSKPVISGRSFARNIKDRLITAPQPFSQDEEKEATSTALKSTNRDSMNHKRRAPWLTTGHFCSDLCLSACSINENLYTD</sequence>